<dbReference type="RefSeq" id="WP_204518042.1">
    <property type="nucleotide sequence ID" value="NZ_BAABIN010000020.1"/>
</dbReference>
<gene>
    <name evidence="2" type="ORF">JOD01_001893</name>
</gene>
<evidence type="ECO:0000313" key="2">
    <source>
        <dbReference type="EMBL" id="MBM7590289.1"/>
    </source>
</evidence>
<comment type="caution">
    <text evidence="2">The sequence shown here is derived from an EMBL/GenBank/DDBJ whole genome shotgun (WGS) entry which is preliminary data.</text>
</comment>
<reference evidence="2" key="1">
    <citation type="submission" date="2021-01" db="EMBL/GenBank/DDBJ databases">
        <title>Genomic Encyclopedia of Type Strains, Phase IV (KMG-IV): sequencing the most valuable type-strain genomes for metagenomic binning, comparative biology and taxonomic classification.</title>
        <authorList>
            <person name="Goeker M."/>
        </authorList>
    </citation>
    <scope>NUCLEOTIDE SEQUENCE</scope>
    <source>
        <strain evidence="2">DSM 25523</strain>
    </source>
</reference>
<dbReference type="Proteomes" id="UP000717624">
    <property type="component" value="Unassembled WGS sequence"/>
</dbReference>
<dbReference type="EMBL" id="JAFBEB010000005">
    <property type="protein sequence ID" value="MBM7590289.1"/>
    <property type="molecule type" value="Genomic_DNA"/>
</dbReference>
<protein>
    <recommendedName>
        <fullName evidence="1">Phosphatidylglycerol lysyltransferase C-terminal domain-containing protein</fullName>
    </recommendedName>
</protein>
<dbReference type="SUPFAM" id="SSF55729">
    <property type="entry name" value="Acyl-CoA N-acyltransferases (Nat)"/>
    <property type="match status" value="2"/>
</dbReference>
<dbReference type="PANTHER" id="PTHR41373">
    <property type="entry name" value="DUF2156 DOMAIN-CONTAINING PROTEIN"/>
    <property type="match status" value="1"/>
</dbReference>
<proteinExistence type="predicted"/>
<sequence length="326" mass="38363">MKLLQNQPRRVVLRDWAFRKIRLRDREMFIEFQKQCDYPLNLWSANFDYLWADSQSREKKVMWRIVDGMLVPFVLMRKGGLHLVCLPFGKGTAEQVLQTVYRCLRFCNRWNRGNGFSMATIRTVNAAQLEFLQQSDKMGKYFDVMQIRGKERHFGIQNLVKLAGKDFARIREAINKFKREHPTLTVRRYTDEDFRKLLRVNENWRKTAGKKYSLIFDGVYFEQILKRHKELEHIILVVEIDEKIVGMVTGGLTPAGNAWGCLTKRLEGYNGINEFMMVEFAREINRVDPSAELLNVGSDLGVPGLVAFKEKFRPVLSLERYRVRLK</sequence>
<accession>A0A938XY32</accession>
<dbReference type="Pfam" id="PF09924">
    <property type="entry name" value="LPG_synthase_C"/>
    <property type="match status" value="1"/>
</dbReference>
<dbReference type="InterPro" id="IPR016732">
    <property type="entry name" value="UCP018688"/>
</dbReference>
<dbReference type="Gene3D" id="3.40.630.30">
    <property type="match status" value="1"/>
</dbReference>
<name>A0A938XY32_9BACL</name>
<dbReference type="InterPro" id="IPR024320">
    <property type="entry name" value="LPG_synthase_C"/>
</dbReference>
<evidence type="ECO:0000259" key="1">
    <source>
        <dbReference type="Pfam" id="PF09924"/>
    </source>
</evidence>
<dbReference type="AlphaFoldDB" id="A0A938XY32"/>
<dbReference type="PANTHER" id="PTHR41373:SF1">
    <property type="entry name" value="PHOSPHATIDYLGLYCEROL LYSYLTRANSFERASE C-TERMINAL DOMAIN-CONTAINING PROTEIN"/>
    <property type="match status" value="1"/>
</dbReference>
<evidence type="ECO:0000313" key="3">
    <source>
        <dbReference type="Proteomes" id="UP000717624"/>
    </source>
</evidence>
<organism evidence="2 3">
    <name type="scientific">Brevibacillus fulvus</name>
    <dbReference type="NCBI Taxonomy" id="1125967"/>
    <lineage>
        <taxon>Bacteria</taxon>
        <taxon>Bacillati</taxon>
        <taxon>Bacillota</taxon>
        <taxon>Bacilli</taxon>
        <taxon>Bacillales</taxon>
        <taxon>Paenibacillaceae</taxon>
        <taxon>Brevibacillus</taxon>
    </lineage>
</organism>
<dbReference type="InterPro" id="IPR016181">
    <property type="entry name" value="Acyl_CoA_acyltransferase"/>
</dbReference>
<feature type="domain" description="Phosphatidylglycerol lysyltransferase C-terminal" evidence="1">
    <location>
        <begin position="59"/>
        <end position="323"/>
    </location>
</feature>
<keyword evidence="3" id="KW-1185">Reference proteome</keyword>